<feature type="non-terminal residue" evidence="1">
    <location>
        <position position="1"/>
    </location>
</feature>
<organism evidence="1 2">
    <name type="scientific">Racocetra persica</name>
    <dbReference type="NCBI Taxonomy" id="160502"/>
    <lineage>
        <taxon>Eukaryota</taxon>
        <taxon>Fungi</taxon>
        <taxon>Fungi incertae sedis</taxon>
        <taxon>Mucoromycota</taxon>
        <taxon>Glomeromycotina</taxon>
        <taxon>Glomeromycetes</taxon>
        <taxon>Diversisporales</taxon>
        <taxon>Gigasporaceae</taxon>
        <taxon>Racocetra</taxon>
    </lineage>
</organism>
<proteinExistence type="predicted"/>
<evidence type="ECO:0000313" key="2">
    <source>
        <dbReference type="Proteomes" id="UP000789920"/>
    </source>
</evidence>
<sequence>YDPTPQIYQHNNISTLPPGHRAHEMPDKIILWIQELQNYLENIYILFGDELADAECELNAVDFEIFCESLHNRIKHALRGFVKWIETWIHLPLSICWLGGENRPDFARAFLKVFFNKDSSKISTPKEISYVKLLKEDLSNRRSTTFGLLEALSHYDFFEEFENFANSDNAELAKFSLIHEFIKFR</sequence>
<protein>
    <submittedName>
        <fullName evidence="1">9670_t:CDS:1</fullName>
    </submittedName>
</protein>
<accession>A0ACA9RDF0</accession>
<name>A0ACA9RDF0_9GLOM</name>
<dbReference type="Proteomes" id="UP000789920">
    <property type="component" value="Unassembled WGS sequence"/>
</dbReference>
<gene>
    <name evidence="1" type="ORF">RPERSI_LOCUS18603</name>
</gene>
<keyword evidence="2" id="KW-1185">Reference proteome</keyword>
<evidence type="ECO:0000313" key="1">
    <source>
        <dbReference type="EMBL" id="CAG8787821.1"/>
    </source>
</evidence>
<dbReference type="EMBL" id="CAJVQC010049590">
    <property type="protein sequence ID" value="CAG8787821.1"/>
    <property type="molecule type" value="Genomic_DNA"/>
</dbReference>
<comment type="caution">
    <text evidence="1">The sequence shown here is derived from an EMBL/GenBank/DDBJ whole genome shotgun (WGS) entry which is preliminary data.</text>
</comment>
<feature type="non-terminal residue" evidence="1">
    <location>
        <position position="185"/>
    </location>
</feature>
<reference evidence="1" key="1">
    <citation type="submission" date="2021-06" db="EMBL/GenBank/DDBJ databases">
        <authorList>
            <person name="Kallberg Y."/>
            <person name="Tangrot J."/>
            <person name="Rosling A."/>
        </authorList>
    </citation>
    <scope>NUCLEOTIDE SEQUENCE</scope>
    <source>
        <strain evidence="1">MA461A</strain>
    </source>
</reference>